<evidence type="ECO:0000256" key="1">
    <source>
        <dbReference type="ARBA" id="ARBA00005417"/>
    </source>
</evidence>
<dbReference type="PANTHER" id="PTHR43820">
    <property type="entry name" value="HIGH-AFFINITY BRANCHED-CHAIN AMINO ACID TRANSPORT ATP-BINDING PROTEIN LIVF"/>
    <property type="match status" value="1"/>
</dbReference>
<dbReference type="GO" id="GO:0015658">
    <property type="term" value="F:branched-chain amino acid transmembrane transporter activity"/>
    <property type="evidence" value="ECO:0007669"/>
    <property type="project" value="TreeGrafter"/>
</dbReference>
<dbReference type="PROSITE" id="PS50893">
    <property type="entry name" value="ABC_TRANSPORTER_2"/>
    <property type="match status" value="1"/>
</dbReference>
<keyword evidence="2" id="KW-0813">Transport</keyword>
<protein>
    <submittedName>
        <fullName evidence="7">ABC transporter ATP-binding protein</fullName>
    </submittedName>
</protein>
<dbReference type="SMART" id="SM00382">
    <property type="entry name" value="AAA"/>
    <property type="match status" value="1"/>
</dbReference>
<keyword evidence="5" id="KW-0029">Amino-acid transport</keyword>
<name>A0A2T8HZE9_9RHOB</name>
<dbReference type="GO" id="GO:0005524">
    <property type="term" value="F:ATP binding"/>
    <property type="evidence" value="ECO:0007669"/>
    <property type="project" value="UniProtKB-KW"/>
</dbReference>
<dbReference type="InterPro" id="IPR027417">
    <property type="entry name" value="P-loop_NTPase"/>
</dbReference>
<evidence type="ECO:0000313" key="7">
    <source>
        <dbReference type="EMBL" id="PVH30779.1"/>
    </source>
</evidence>
<sequence length="235" mass="25537">MLQIDQLSAGYIKGSQVLDGLDLSVAKGEFIALLGRNGMGKTTLMRAIVGQLKPSAGKIRFAGNDITGAAPYKAARAGIGYVPQGREIFADFTVEENLRMGLLGKPGLGALVPDWPYEIFPILKERRHQRAGTMSGGQQQQLAIMRALLGQPELLILDEPSEGIQPSIVHDIGIALRDYAKEHGLTILLVEQNLDLVSLLGHHALFMENGSIVERVDDMDRLQNDAALIARYLSV</sequence>
<dbReference type="InterPro" id="IPR003593">
    <property type="entry name" value="AAA+_ATPase"/>
</dbReference>
<dbReference type="CDD" id="cd03224">
    <property type="entry name" value="ABC_TM1139_LivF_branched"/>
    <property type="match status" value="1"/>
</dbReference>
<dbReference type="PANTHER" id="PTHR43820:SF5">
    <property type="entry name" value="HIGH-AFFINITY BRANCHED-CHAIN AMINO ACID TRANSPORT ATP-BINDING PROTEIN"/>
    <property type="match status" value="1"/>
</dbReference>
<evidence type="ECO:0000256" key="3">
    <source>
        <dbReference type="ARBA" id="ARBA00022741"/>
    </source>
</evidence>
<reference evidence="7 8" key="1">
    <citation type="submission" date="2018-04" db="EMBL/GenBank/DDBJ databases">
        <title>Pararhodobacter oceanense sp. nov., isolated from marine intertidal sediment.</title>
        <authorList>
            <person name="Wang X.-L."/>
            <person name="Du Z.-J."/>
        </authorList>
    </citation>
    <scope>NUCLEOTIDE SEQUENCE [LARGE SCALE GENOMIC DNA]</scope>
    <source>
        <strain evidence="7 8">AM505</strain>
    </source>
</reference>
<dbReference type="InterPro" id="IPR052156">
    <property type="entry name" value="BCAA_Transport_ATP-bd_LivF"/>
</dbReference>
<evidence type="ECO:0000256" key="2">
    <source>
        <dbReference type="ARBA" id="ARBA00022448"/>
    </source>
</evidence>
<proteinExistence type="inferred from homology"/>
<organism evidence="7 8">
    <name type="scientific">Pararhodobacter oceanensis</name>
    <dbReference type="NCBI Taxonomy" id="2172121"/>
    <lineage>
        <taxon>Bacteria</taxon>
        <taxon>Pseudomonadati</taxon>
        <taxon>Pseudomonadota</taxon>
        <taxon>Alphaproteobacteria</taxon>
        <taxon>Rhodobacterales</taxon>
        <taxon>Paracoccaceae</taxon>
        <taxon>Pararhodobacter</taxon>
    </lineage>
</organism>
<dbReference type="Pfam" id="PF00005">
    <property type="entry name" value="ABC_tran"/>
    <property type="match status" value="1"/>
</dbReference>
<accession>A0A2T8HZE9</accession>
<gene>
    <name evidence="7" type="ORF">DDE20_00920</name>
</gene>
<dbReference type="EMBL" id="QDKM01000001">
    <property type="protein sequence ID" value="PVH30779.1"/>
    <property type="molecule type" value="Genomic_DNA"/>
</dbReference>
<dbReference type="InterPro" id="IPR003439">
    <property type="entry name" value="ABC_transporter-like_ATP-bd"/>
</dbReference>
<evidence type="ECO:0000259" key="6">
    <source>
        <dbReference type="PROSITE" id="PS50893"/>
    </source>
</evidence>
<dbReference type="SUPFAM" id="SSF52540">
    <property type="entry name" value="P-loop containing nucleoside triphosphate hydrolases"/>
    <property type="match status" value="1"/>
</dbReference>
<dbReference type="AlphaFoldDB" id="A0A2T8HZE9"/>
<dbReference type="GO" id="GO:0015807">
    <property type="term" value="P:L-amino acid transport"/>
    <property type="evidence" value="ECO:0007669"/>
    <property type="project" value="TreeGrafter"/>
</dbReference>
<feature type="domain" description="ABC transporter" evidence="6">
    <location>
        <begin position="2"/>
        <end position="234"/>
    </location>
</feature>
<comment type="caution">
    <text evidence="7">The sequence shown here is derived from an EMBL/GenBank/DDBJ whole genome shotgun (WGS) entry which is preliminary data.</text>
</comment>
<evidence type="ECO:0000256" key="4">
    <source>
        <dbReference type="ARBA" id="ARBA00022840"/>
    </source>
</evidence>
<keyword evidence="8" id="KW-1185">Reference proteome</keyword>
<keyword evidence="3" id="KW-0547">Nucleotide-binding</keyword>
<dbReference type="GO" id="GO:0016887">
    <property type="term" value="F:ATP hydrolysis activity"/>
    <property type="evidence" value="ECO:0007669"/>
    <property type="project" value="InterPro"/>
</dbReference>
<dbReference type="Proteomes" id="UP000245911">
    <property type="component" value="Unassembled WGS sequence"/>
</dbReference>
<keyword evidence="4 7" id="KW-0067">ATP-binding</keyword>
<evidence type="ECO:0000256" key="5">
    <source>
        <dbReference type="ARBA" id="ARBA00022970"/>
    </source>
</evidence>
<comment type="similarity">
    <text evidence="1">Belongs to the ABC transporter superfamily.</text>
</comment>
<dbReference type="Gene3D" id="3.40.50.300">
    <property type="entry name" value="P-loop containing nucleotide triphosphate hydrolases"/>
    <property type="match status" value="1"/>
</dbReference>
<dbReference type="OrthoDB" id="9806149at2"/>
<evidence type="ECO:0000313" key="8">
    <source>
        <dbReference type="Proteomes" id="UP000245911"/>
    </source>
</evidence>